<evidence type="ECO:0008006" key="3">
    <source>
        <dbReference type="Google" id="ProtNLM"/>
    </source>
</evidence>
<name>A0ABD2ZB64_9GENT</name>
<dbReference type="AlphaFoldDB" id="A0ABD2ZB64"/>
<comment type="caution">
    <text evidence="1">The sequence shown here is derived from an EMBL/GenBank/DDBJ whole genome shotgun (WGS) entry which is preliminary data.</text>
</comment>
<keyword evidence="2" id="KW-1185">Reference proteome</keyword>
<sequence>MAPQAVFFLSSTISEFSSRSLPYPLASLAGGPTIEATAESLSTIKFAERVSGVELGAAKSSKDGRDVRELKEQVLFIFFRPI</sequence>
<reference evidence="1 2" key="1">
    <citation type="submission" date="2024-11" db="EMBL/GenBank/DDBJ databases">
        <title>A near-complete genome assembly of Cinchona calisaya.</title>
        <authorList>
            <person name="Lian D.C."/>
            <person name="Zhao X.W."/>
            <person name="Wei L."/>
        </authorList>
    </citation>
    <scope>NUCLEOTIDE SEQUENCE [LARGE SCALE GENOMIC DNA]</scope>
    <source>
        <tissue evidence="1">Nenye</tissue>
    </source>
</reference>
<dbReference type="EMBL" id="JBJUIK010000010">
    <property type="protein sequence ID" value="KAL3516688.1"/>
    <property type="molecule type" value="Genomic_DNA"/>
</dbReference>
<accession>A0ABD2ZB64</accession>
<gene>
    <name evidence="1" type="ORF">ACH5RR_023590</name>
</gene>
<dbReference type="Proteomes" id="UP001630127">
    <property type="component" value="Unassembled WGS sequence"/>
</dbReference>
<evidence type="ECO:0000313" key="2">
    <source>
        <dbReference type="Proteomes" id="UP001630127"/>
    </source>
</evidence>
<proteinExistence type="predicted"/>
<evidence type="ECO:0000313" key="1">
    <source>
        <dbReference type="EMBL" id="KAL3516688.1"/>
    </source>
</evidence>
<organism evidence="1 2">
    <name type="scientific">Cinchona calisaya</name>
    <dbReference type="NCBI Taxonomy" id="153742"/>
    <lineage>
        <taxon>Eukaryota</taxon>
        <taxon>Viridiplantae</taxon>
        <taxon>Streptophyta</taxon>
        <taxon>Embryophyta</taxon>
        <taxon>Tracheophyta</taxon>
        <taxon>Spermatophyta</taxon>
        <taxon>Magnoliopsida</taxon>
        <taxon>eudicotyledons</taxon>
        <taxon>Gunneridae</taxon>
        <taxon>Pentapetalae</taxon>
        <taxon>asterids</taxon>
        <taxon>lamiids</taxon>
        <taxon>Gentianales</taxon>
        <taxon>Rubiaceae</taxon>
        <taxon>Cinchonoideae</taxon>
        <taxon>Cinchoneae</taxon>
        <taxon>Cinchona</taxon>
    </lineage>
</organism>
<protein>
    <recommendedName>
        <fullName evidence="3">Kinesin motor domain-containing protein</fullName>
    </recommendedName>
</protein>